<accession>A0A4Z1HCG0</accession>
<protein>
    <submittedName>
        <fullName evidence="1">Uncharacterized protein</fullName>
    </submittedName>
</protein>
<dbReference type="OrthoDB" id="3542967at2759"/>
<dbReference type="AlphaFoldDB" id="A0A4Z1HCG0"/>
<evidence type="ECO:0000313" key="2">
    <source>
        <dbReference type="Proteomes" id="UP000297452"/>
    </source>
</evidence>
<organism evidence="1 2">
    <name type="scientific">Botryotinia narcissicola</name>
    <dbReference type="NCBI Taxonomy" id="278944"/>
    <lineage>
        <taxon>Eukaryota</taxon>
        <taxon>Fungi</taxon>
        <taxon>Dikarya</taxon>
        <taxon>Ascomycota</taxon>
        <taxon>Pezizomycotina</taxon>
        <taxon>Leotiomycetes</taxon>
        <taxon>Helotiales</taxon>
        <taxon>Sclerotiniaceae</taxon>
        <taxon>Botryotinia</taxon>
    </lineage>
</organism>
<sequence length="100" mass="11324">MDDPLLQMAGLPGIRSLGNGPLPDDGVYHTPTERYLYNTVLLRGLMLLPLPIREIIYEHVVHYESLLSWVSTNDVTTQTVNIKETNSGFVYKQYYGVPTL</sequence>
<evidence type="ECO:0000313" key="1">
    <source>
        <dbReference type="EMBL" id="TGO45122.1"/>
    </source>
</evidence>
<dbReference type="EMBL" id="PQXJ01000695">
    <property type="protein sequence ID" value="TGO45122.1"/>
    <property type="molecule type" value="Genomic_DNA"/>
</dbReference>
<dbReference type="Proteomes" id="UP000297452">
    <property type="component" value="Unassembled WGS sequence"/>
</dbReference>
<gene>
    <name evidence="1" type="ORF">BOTNAR_0698g00010</name>
</gene>
<proteinExistence type="predicted"/>
<reference evidence="1 2" key="1">
    <citation type="submission" date="2017-12" db="EMBL/GenBank/DDBJ databases">
        <title>Comparative genomics of Botrytis spp.</title>
        <authorList>
            <person name="Valero-Jimenez C.A."/>
            <person name="Tapia P."/>
            <person name="Veloso J."/>
            <person name="Silva-Moreno E."/>
            <person name="Staats M."/>
            <person name="Valdes J.H."/>
            <person name="Van Kan J.A.L."/>
        </authorList>
    </citation>
    <scope>NUCLEOTIDE SEQUENCE [LARGE SCALE GENOMIC DNA]</scope>
    <source>
        <strain evidence="1 2">MUCL2120</strain>
    </source>
</reference>
<name>A0A4Z1HCG0_9HELO</name>
<comment type="caution">
    <text evidence="1">The sequence shown here is derived from an EMBL/GenBank/DDBJ whole genome shotgun (WGS) entry which is preliminary data.</text>
</comment>
<keyword evidence="2" id="KW-1185">Reference proteome</keyword>